<reference evidence="2" key="1">
    <citation type="submission" date="2017-05" db="EMBL/GenBank/DDBJ databases">
        <title>Improved OligoMM genomes.</title>
        <authorList>
            <person name="Garzetti D."/>
        </authorList>
    </citation>
    <scope>NUCLEOTIDE SEQUENCE [LARGE SCALE GENOMIC DNA]</scope>
    <source>
        <strain evidence="2">KB18</strain>
    </source>
</reference>
<protein>
    <submittedName>
        <fullName evidence="1">Uncharacterized protein</fullName>
    </submittedName>
</protein>
<dbReference type="RefSeq" id="WP_066540504.1">
    <property type="nucleotide sequence ID" value="NZ_CAQHVD010000021.1"/>
</dbReference>
<accession>A0ABN5A3F1</accession>
<sequence>MSEYEEYQLRWMIDHGYSLQDLMNELDAYQLQDRTMSVSELFGDWEYESGFQSEIWACEDEWLECEGAGRMEQSM</sequence>
<name>A0ABN5A3F1_9FIRM</name>
<keyword evidence="2" id="KW-1185">Reference proteome</keyword>
<dbReference type="EMBL" id="CP021422">
    <property type="protein sequence ID" value="ASB41280.1"/>
    <property type="molecule type" value="Genomic_DNA"/>
</dbReference>
<organism evidence="1 2">
    <name type="scientific">Acutalibacter muris</name>
    <dbReference type="NCBI Taxonomy" id="1796620"/>
    <lineage>
        <taxon>Bacteria</taxon>
        <taxon>Bacillati</taxon>
        <taxon>Bacillota</taxon>
        <taxon>Clostridia</taxon>
        <taxon>Eubacteriales</taxon>
        <taxon>Acutalibacteraceae</taxon>
        <taxon>Acutalibacter</taxon>
    </lineage>
</organism>
<evidence type="ECO:0000313" key="1">
    <source>
        <dbReference type="EMBL" id="ASB41280.1"/>
    </source>
</evidence>
<dbReference type="Proteomes" id="UP000196710">
    <property type="component" value="Chromosome"/>
</dbReference>
<evidence type="ECO:0000313" key="2">
    <source>
        <dbReference type="Proteomes" id="UP000196710"/>
    </source>
</evidence>
<proteinExistence type="predicted"/>
<gene>
    <name evidence="1" type="ORF">ADH66_11805</name>
</gene>